<evidence type="ECO:0000256" key="1">
    <source>
        <dbReference type="ARBA" id="ARBA00023002"/>
    </source>
</evidence>
<dbReference type="Gene3D" id="3.90.1580.10">
    <property type="entry name" value="paralog of FGE (formylglycine-generating enzyme)"/>
    <property type="match status" value="1"/>
</dbReference>
<evidence type="ECO:0000313" key="8">
    <source>
        <dbReference type="EMBL" id="SDL04091.1"/>
    </source>
</evidence>
<dbReference type="PANTHER" id="PTHR23150">
    <property type="entry name" value="SULFATASE MODIFYING FACTOR 1, 2"/>
    <property type="match status" value="1"/>
</dbReference>
<feature type="compositionally biased region" description="Basic and acidic residues" evidence="5">
    <location>
        <begin position="441"/>
        <end position="456"/>
    </location>
</feature>
<evidence type="ECO:0000313" key="9">
    <source>
        <dbReference type="Proteomes" id="UP000199155"/>
    </source>
</evidence>
<dbReference type="STRING" id="417292.SAMN05421806_11711"/>
<comment type="similarity">
    <text evidence="4">Belongs to the EgtB family.</text>
</comment>
<dbReference type="NCBIfam" id="TIGR03440">
    <property type="entry name" value="egtB_TIGR03440"/>
    <property type="match status" value="1"/>
</dbReference>
<dbReference type="Proteomes" id="UP000199155">
    <property type="component" value="Unassembled WGS sequence"/>
</dbReference>
<dbReference type="PANTHER" id="PTHR23150:SF36">
    <property type="entry name" value="HERCYNINE OXYGENASE"/>
    <property type="match status" value="1"/>
</dbReference>
<dbReference type="InterPro" id="IPR042095">
    <property type="entry name" value="SUMF_sf"/>
</dbReference>
<evidence type="ECO:0000256" key="3">
    <source>
        <dbReference type="ARBA" id="ARBA00037882"/>
    </source>
</evidence>
<feature type="binding site" evidence="4">
    <location>
        <begin position="92"/>
        <end position="95"/>
    </location>
    <ligand>
        <name>gamma-L-glutamyl-L-cysteine</name>
        <dbReference type="ChEBI" id="CHEBI:58173"/>
    </ligand>
</feature>
<sequence length="477" mass="53195">MTAEENPQAHPEALRARALGALERARHRTTLLTSCVEGPELTAQHSPLMSPLVWDLAHIGNQEEQWLLRAVAGREAMRPEIDSLYDAFEHPRAERPRLPLLAPDEARRYAAEVRGRALDVLEQAPFEADGGAPRLTRSGFAFGMIAQHEQQHDETMLITHQLRKGAPALTAPDPEPSAAPFDGPAEVLVSAGPFIMGTTAEPWALDNERPAHVREVPAFHIDTTPVTNAAYQEFIADGGYDDPRWWQPAGWTMVREHGLRAPLFWRREAGQWLRRRFGVTEVVPPDEPVLHVSWYEADAYARWRGRRLPTEEEWEKAARHDPATGRSLRYPWGDADPTPERANLGQRHLRPAAAGSYPLGQSPLGVRQLIGDVWEWTASDFLPYPGFVAYPYREYSEVFFGPDHKVLRGGSFAVDAVACRGTFRNWDYPVRRQIFSGFRTARDADSRDADSRRADSRGPGARHAGARDAGPGSAGGA</sequence>
<proteinExistence type="inferred from homology"/>
<evidence type="ECO:0000256" key="2">
    <source>
        <dbReference type="ARBA" id="ARBA00023004"/>
    </source>
</evidence>
<reference evidence="8 9" key="1">
    <citation type="submission" date="2016-10" db="EMBL/GenBank/DDBJ databases">
        <authorList>
            <person name="de Groot N.N."/>
        </authorList>
    </citation>
    <scope>NUCLEOTIDE SEQUENCE [LARGE SCALE GENOMIC DNA]</scope>
    <source>
        <strain evidence="8 9">CGMCC 4.5727</strain>
    </source>
</reference>
<keyword evidence="4" id="KW-0479">Metal-binding</keyword>
<dbReference type="InterPro" id="IPR024775">
    <property type="entry name" value="DinB-like"/>
</dbReference>
<dbReference type="GO" id="GO:0005506">
    <property type="term" value="F:iron ion binding"/>
    <property type="evidence" value="ECO:0007669"/>
    <property type="project" value="UniProtKB-UniRule"/>
</dbReference>
<dbReference type="HAMAP" id="MF_02035">
    <property type="entry name" value="EgtB"/>
    <property type="match status" value="1"/>
</dbReference>
<dbReference type="InterPro" id="IPR034660">
    <property type="entry name" value="DinB/YfiT-like"/>
</dbReference>
<dbReference type="UniPathway" id="UPA01014"/>
<dbReference type="InterPro" id="IPR016187">
    <property type="entry name" value="CTDL_fold"/>
</dbReference>
<dbReference type="InterPro" id="IPR017806">
    <property type="entry name" value="EgtB"/>
</dbReference>
<dbReference type="SUPFAM" id="SSF56436">
    <property type="entry name" value="C-type lectin-like"/>
    <property type="match status" value="1"/>
</dbReference>
<comment type="catalytic activity">
    <reaction evidence="4">
        <text>gamma-L-glutamyl-L-cysteine + hercynine + O2 = gamma-L-glutamyl-hercynylcysteine S-oxide + H2O</text>
        <dbReference type="Rhea" id="RHEA:42672"/>
        <dbReference type="ChEBI" id="CHEBI:15377"/>
        <dbReference type="ChEBI" id="CHEBI:15379"/>
        <dbReference type="ChEBI" id="CHEBI:15781"/>
        <dbReference type="ChEBI" id="CHEBI:58173"/>
        <dbReference type="ChEBI" id="CHEBI:82703"/>
        <dbReference type="EC" id="1.14.99.50"/>
    </reaction>
</comment>
<gene>
    <name evidence="4" type="primary">egtB</name>
    <name evidence="8" type="ORF">SAMN05421806_11711</name>
</gene>
<dbReference type="InterPro" id="IPR051043">
    <property type="entry name" value="Sulfatase_Mod_Factor_Kinase"/>
</dbReference>
<feature type="binding site" evidence="4">
    <location>
        <position position="58"/>
    </location>
    <ligand>
        <name>Fe cation</name>
        <dbReference type="ChEBI" id="CHEBI:24875"/>
    </ligand>
</feature>
<dbReference type="EC" id="1.14.99.50" evidence="4"/>
<comment type="pathway">
    <text evidence="3 4">Amino-acid biosynthesis; ergothioneine biosynthesis.</text>
</comment>
<dbReference type="Gene3D" id="1.20.120.450">
    <property type="entry name" value="dinb family like domain"/>
    <property type="match status" value="1"/>
</dbReference>
<evidence type="ECO:0000259" key="6">
    <source>
        <dbReference type="Pfam" id="PF03781"/>
    </source>
</evidence>
<dbReference type="InterPro" id="IPR005532">
    <property type="entry name" value="SUMF_dom"/>
</dbReference>
<protein>
    <recommendedName>
        <fullName evidence="4">Hercynine oxygenase</fullName>
        <ecNumber evidence="4">1.14.99.50</ecNumber>
    </recommendedName>
    <alternativeName>
        <fullName evidence="4">Gamma-glutamyl hercynylcysteine S-oxide synthase</fullName>
    </alternativeName>
</protein>
<dbReference type="InterPro" id="IPR032890">
    <property type="entry name" value="EgtB_Actinobacteria"/>
</dbReference>
<dbReference type="Pfam" id="PF12867">
    <property type="entry name" value="DinB_2"/>
    <property type="match status" value="1"/>
</dbReference>
<dbReference type="OrthoDB" id="9768004at2"/>
<evidence type="ECO:0000256" key="4">
    <source>
        <dbReference type="HAMAP-Rule" id="MF_02035"/>
    </source>
</evidence>
<keyword evidence="2 4" id="KW-0408">Iron</keyword>
<evidence type="ECO:0000259" key="7">
    <source>
        <dbReference type="Pfam" id="PF12867"/>
    </source>
</evidence>
<dbReference type="EMBL" id="FNFF01000017">
    <property type="protein sequence ID" value="SDL04091.1"/>
    <property type="molecule type" value="Genomic_DNA"/>
</dbReference>
<feature type="binding site" evidence="4">
    <location>
        <position position="152"/>
    </location>
    <ligand>
        <name>Fe cation</name>
        <dbReference type="ChEBI" id="CHEBI:24875"/>
    </ligand>
</feature>
<comment type="function">
    <text evidence="4">Catalyzes the oxidative sulfurization of hercynine (N-alpha,N-alpha,N-alpha-trimethyl-L-histidine) into hercynyl-gamma-L-glutamyl-L-cysteine sulfoxide, a step in the biosynthesis pathway of ergothioneine.</text>
</comment>
<dbReference type="Pfam" id="PF03781">
    <property type="entry name" value="FGE-sulfatase"/>
    <property type="match status" value="1"/>
</dbReference>
<feature type="binding site" evidence="4">
    <location>
        <position position="431"/>
    </location>
    <ligand>
        <name>gamma-L-glutamyl-L-cysteine</name>
        <dbReference type="ChEBI" id="CHEBI:58173"/>
    </ligand>
</feature>
<accession>A0A1G9GTT9</accession>
<feature type="region of interest" description="Disordered" evidence="5">
    <location>
        <begin position="441"/>
        <end position="477"/>
    </location>
</feature>
<dbReference type="AlphaFoldDB" id="A0A1G9GTT9"/>
<feature type="binding site" evidence="4">
    <location>
        <position position="427"/>
    </location>
    <ligand>
        <name>gamma-L-glutamyl-L-cysteine</name>
        <dbReference type="ChEBI" id="CHEBI:58173"/>
    </ligand>
</feature>
<keyword evidence="1 4" id="KW-0560">Oxidoreductase</keyword>
<feature type="domain" description="Sulfatase-modifying factor enzyme-like" evidence="6">
    <location>
        <begin position="184"/>
        <end position="442"/>
    </location>
</feature>
<keyword evidence="9" id="KW-1185">Reference proteome</keyword>
<evidence type="ECO:0000256" key="5">
    <source>
        <dbReference type="SAM" id="MobiDB-lite"/>
    </source>
</evidence>
<keyword evidence="4" id="KW-0503">Monooxygenase</keyword>
<dbReference type="GO" id="GO:0044875">
    <property type="term" value="F:gamma-glutamyl hercynylcysteine sulfoxide synthase activity"/>
    <property type="evidence" value="ECO:0007669"/>
    <property type="project" value="UniProtKB-EC"/>
</dbReference>
<dbReference type="SUPFAM" id="SSF109854">
    <property type="entry name" value="DinB/YfiT-like putative metalloenzymes"/>
    <property type="match status" value="1"/>
</dbReference>
<feature type="binding site" evidence="4">
    <location>
        <position position="148"/>
    </location>
    <ligand>
        <name>Fe cation</name>
        <dbReference type="ChEBI" id="CHEBI:24875"/>
    </ligand>
</feature>
<dbReference type="RefSeq" id="WP_093615909.1">
    <property type="nucleotide sequence ID" value="NZ_FNFF01000017.1"/>
</dbReference>
<feature type="domain" description="DinB-like" evidence="7">
    <location>
        <begin position="21"/>
        <end position="156"/>
    </location>
</feature>
<comment type="cofactor">
    <cofactor evidence="4">
        <name>Fe(2+)</name>
        <dbReference type="ChEBI" id="CHEBI:29033"/>
    </cofactor>
</comment>
<organism evidence="8 9">
    <name type="scientific">Streptomyces indicus</name>
    <dbReference type="NCBI Taxonomy" id="417292"/>
    <lineage>
        <taxon>Bacteria</taxon>
        <taxon>Bacillati</taxon>
        <taxon>Actinomycetota</taxon>
        <taxon>Actinomycetes</taxon>
        <taxon>Kitasatosporales</taxon>
        <taxon>Streptomycetaceae</taxon>
        <taxon>Streptomyces</taxon>
    </lineage>
</organism>
<name>A0A1G9GTT9_9ACTN</name>